<keyword evidence="9" id="KW-1185">Reference proteome</keyword>
<dbReference type="OrthoDB" id="121051at2759"/>
<dbReference type="InterPro" id="IPR007696">
    <property type="entry name" value="DNA_mismatch_repair_MutS_core"/>
</dbReference>
<comment type="similarity">
    <text evidence="1">Belongs to the DNA mismatch repair MutS family.</text>
</comment>
<dbReference type="Proteomes" id="UP000440578">
    <property type="component" value="Unassembled WGS sequence"/>
</dbReference>
<dbReference type="InterPro" id="IPR027417">
    <property type="entry name" value="P-loop_NTPase"/>
</dbReference>
<sequence length="769" mass="85314">MAPFLLLARTTAPQESRTVLNSLLPNVLRETLRPGQEFWTGEKTLRFLAETDYFREDGDETGPAQWPELLLQMTKDGDTLHLTPRPDCELALQCLGAMTWYLQLCLLDAQLLSMRRFCRYQPPDIESQQEGSSGPSSGAGDGSGDLSTADPTQSDHTGRMVLDGITVKNLELVANTVDGTTKGTLLGALDTCATAFGKRVLRAWVCSPLRSPAAIAARLDAVDDLISRADVMDDVTAALKKLPDLERLVRRIHVQGNGRLRAGGSHPDSRAIMFEEGKYSRRKILDLLAAIGGFQRALTMVRTMADTASSFSSYLLRCCLTLDADGGKFPDFAEVLEYFESSFDQEEARREGRILPADGVDEQFDAAKDALEQIEQELAEYLREQSRHFGCKVSYYGQAKNRFQLELPERVAHKVDGSYELQSQKKGAKRYWTDTTRRLLARQLAAEEARAAALRDISRRMFARFARHHAVWERAVQCLGLLDCLLALARFSRGCEVGCRPEIVTDQSEPVLEIEEGHHPWLGRSSGGIDFIPNTISMQHGRLMLVTGPNMGGKSTLMRQAGLLVILAQLGCHVPAESLRLSPVDRVFTRLGAQDRIMSGQSTFHVELSETAAIMRHATVHSLVLVDELGRGTSTFDGCAIASGVLRQLLRTGCRCLFSTHYHMLVEEFEHEPRVRLAHMACMVENENEEDPTEETITFLYKLSDGACPKSYGFNAARLAGIPVEVVRKAHQVARQFEQRIEKMARFAAVWREHCGGTTVSPAAAIAAQ</sequence>
<feature type="region of interest" description="Disordered" evidence="6">
    <location>
        <begin position="124"/>
        <end position="157"/>
    </location>
</feature>
<evidence type="ECO:0000256" key="6">
    <source>
        <dbReference type="SAM" id="MobiDB-lite"/>
    </source>
</evidence>
<evidence type="ECO:0000256" key="2">
    <source>
        <dbReference type="ARBA" id="ARBA00022741"/>
    </source>
</evidence>
<proteinExistence type="inferred from homology"/>
<dbReference type="InterPro" id="IPR036678">
    <property type="entry name" value="MutS_con_dom_sf"/>
</dbReference>
<keyword evidence="3" id="KW-0067">ATP-binding</keyword>
<dbReference type="PANTHER" id="PTHR11361">
    <property type="entry name" value="DNA MISMATCH REPAIR PROTEIN MUTS FAMILY MEMBER"/>
    <property type="match status" value="1"/>
</dbReference>
<dbReference type="SMART" id="SM00534">
    <property type="entry name" value="MUTSac"/>
    <property type="match status" value="1"/>
</dbReference>
<comment type="caution">
    <text evidence="8">The sequence shown here is derived from an EMBL/GenBank/DDBJ whole genome shotgun (WGS) entry which is preliminary data.</text>
</comment>
<feature type="domain" description="DNA mismatch repair proteins mutS family" evidence="7">
    <location>
        <begin position="622"/>
        <end position="638"/>
    </location>
</feature>
<gene>
    <name evidence="8" type="primary">Msh6</name>
    <name evidence="8" type="ORF">FJT64_018595</name>
</gene>
<evidence type="ECO:0000313" key="8">
    <source>
        <dbReference type="EMBL" id="KAF0310403.1"/>
    </source>
</evidence>
<dbReference type="Pfam" id="PF05190">
    <property type="entry name" value="MutS_IV"/>
    <property type="match status" value="1"/>
</dbReference>
<protein>
    <submittedName>
        <fullName evidence="8">DNA mismatch repair protein Msh6</fullName>
    </submittedName>
</protein>
<reference evidence="8 9" key="1">
    <citation type="submission" date="2019-07" db="EMBL/GenBank/DDBJ databases">
        <title>Draft genome assembly of a fouling barnacle, Amphibalanus amphitrite (Darwin, 1854): The first reference genome for Thecostraca.</title>
        <authorList>
            <person name="Kim W."/>
        </authorList>
    </citation>
    <scope>NUCLEOTIDE SEQUENCE [LARGE SCALE GENOMIC DNA]</scope>
    <source>
        <strain evidence="8">SNU_AA5</strain>
        <tissue evidence="8">Soma without cirri and trophi</tissue>
    </source>
</reference>
<dbReference type="FunFam" id="1.10.1420.10:FF:000005">
    <property type="entry name" value="DNA mismatch repair protein"/>
    <property type="match status" value="1"/>
</dbReference>
<name>A0A6A4WWV0_AMPAM</name>
<dbReference type="InterPro" id="IPR017261">
    <property type="entry name" value="DNA_mismatch_repair_MutS/MSH"/>
</dbReference>
<dbReference type="Pfam" id="PF05192">
    <property type="entry name" value="MutS_III"/>
    <property type="match status" value="1"/>
</dbReference>
<dbReference type="InterPro" id="IPR045076">
    <property type="entry name" value="MutS"/>
</dbReference>
<dbReference type="InterPro" id="IPR036187">
    <property type="entry name" value="DNA_mismatch_repair_MutS_sf"/>
</dbReference>
<evidence type="ECO:0000256" key="3">
    <source>
        <dbReference type="ARBA" id="ARBA00022840"/>
    </source>
</evidence>
<dbReference type="EMBL" id="VIIS01000312">
    <property type="protein sequence ID" value="KAF0310403.1"/>
    <property type="molecule type" value="Genomic_DNA"/>
</dbReference>
<dbReference type="GO" id="GO:0140664">
    <property type="term" value="F:ATP-dependent DNA damage sensor activity"/>
    <property type="evidence" value="ECO:0007669"/>
    <property type="project" value="InterPro"/>
</dbReference>
<dbReference type="InterPro" id="IPR000432">
    <property type="entry name" value="DNA_mismatch_repair_MutS_C"/>
</dbReference>
<dbReference type="SMART" id="SM00533">
    <property type="entry name" value="MUTSd"/>
    <property type="match status" value="1"/>
</dbReference>
<keyword evidence="2" id="KW-0547">Nucleotide-binding</keyword>
<dbReference type="GO" id="GO:0032301">
    <property type="term" value="C:MutSalpha complex"/>
    <property type="evidence" value="ECO:0007669"/>
    <property type="project" value="TreeGrafter"/>
</dbReference>
<dbReference type="Gene3D" id="3.30.420.110">
    <property type="entry name" value="MutS, connector domain"/>
    <property type="match status" value="1"/>
</dbReference>
<dbReference type="Gene3D" id="1.10.1420.10">
    <property type="match status" value="2"/>
</dbReference>
<feature type="coiled-coil region" evidence="5">
    <location>
        <begin position="357"/>
        <end position="384"/>
    </location>
</feature>
<keyword evidence="4" id="KW-0238">DNA-binding</keyword>
<dbReference type="GO" id="GO:0006298">
    <property type="term" value="P:mismatch repair"/>
    <property type="evidence" value="ECO:0007669"/>
    <property type="project" value="InterPro"/>
</dbReference>
<evidence type="ECO:0000313" key="9">
    <source>
        <dbReference type="Proteomes" id="UP000440578"/>
    </source>
</evidence>
<dbReference type="GO" id="GO:0030983">
    <property type="term" value="F:mismatched DNA binding"/>
    <property type="evidence" value="ECO:0007669"/>
    <property type="project" value="InterPro"/>
</dbReference>
<dbReference type="GO" id="GO:0005524">
    <property type="term" value="F:ATP binding"/>
    <property type="evidence" value="ECO:0007669"/>
    <property type="project" value="UniProtKB-KW"/>
</dbReference>
<dbReference type="PROSITE" id="PS00486">
    <property type="entry name" value="DNA_MISMATCH_REPAIR_2"/>
    <property type="match status" value="1"/>
</dbReference>
<dbReference type="PANTHER" id="PTHR11361:SF148">
    <property type="entry name" value="DNA MISMATCH REPAIR PROTEIN MSH6"/>
    <property type="match status" value="1"/>
</dbReference>
<dbReference type="AlphaFoldDB" id="A0A6A4WWV0"/>
<keyword evidence="5" id="KW-0175">Coiled coil</keyword>
<evidence type="ECO:0000259" key="7">
    <source>
        <dbReference type="PROSITE" id="PS00486"/>
    </source>
</evidence>
<organism evidence="8 9">
    <name type="scientific">Amphibalanus amphitrite</name>
    <name type="common">Striped barnacle</name>
    <name type="synonym">Balanus amphitrite</name>
    <dbReference type="NCBI Taxonomy" id="1232801"/>
    <lineage>
        <taxon>Eukaryota</taxon>
        <taxon>Metazoa</taxon>
        <taxon>Ecdysozoa</taxon>
        <taxon>Arthropoda</taxon>
        <taxon>Crustacea</taxon>
        <taxon>Multicrustacea</taxon>
        <taxon>Cirripedia</taxon>
        <taxon>Thoracica</taxon>
        <taxon>Thoracicalcarea</taxon>
        <taxon>Balanomorpha</taxon>
        <taxon>Balanoidea</taxon>
        <taxon>Balanidae</taxon>
        <taxon>Amphibalaninae</taxon>
        <taxon>Amphibalanus</taxon>
    </lineage>
</organism>
<evidence type="ECO:0000256" key="1">
    <source>
        <dbReference type="ARBA" id="ARBA00006271"/>
    </source>
</evidence>
<dbReference type="InterPro" id="IPR007861">
    <property type="entry name" value="DNA_mismatch_repair_MutS_clamp"/>
</dbReference>
<evidence type="ECO:0000256" key="5">
    <source>
        <dbReference type="SAM" id="Coils"/>
    </source>
</evidence>
<dbReference type="PIRSF" id="PIRSF037677">
    <property type="entry name" value="DNA_mis_repair_Msh6"/>
    <property type="match status" value="1"/>
</dbReference>
<dbReference type="Pfam" id="PF00488">
    <property type="entry name" value="MutS_V"/>
    <property type="match status" value="1"/>
</dbReference>
<evidence type="ECO:0000256" key="4">
    <source>
        <dbReference type="ARBA" id="ARBA00023125"/>
    </source>
</evidence>
<dbReference type="SUPFAM" id="SSF48334">
    <property type="entry name" value="DNA repair protein MutS, domain III"/>
    <property type="match status" value="1"/>
</dbReference>
<accession>A0A6A4WWV0</accession>
<dbReference type="Gene3D" id="3.40.50.300">
    <property type="entry name" value="P-loop containing nucleotide triphosphate hydrolases"/>
    <property type="match status" value="1"/>
</dbReference>
<dbReference type="SUPFAM" id="SSF52540">
    <property type="entry name" value="P-loop containing nucleoside triphosphate hydrolases"/>
    <property type="match status" value="1"/>
</dbReference>